<dbReference type="Pfam" id="PF07475">
    <property type="entry name" value="Hpr_kinase_C"/>
    <property type="match status" value="1"/>
</dbReference>
<dbReference type="InterPro" id="IPR011104">
    <property type="entry name" value="Hpr_kin/Pase_C"/>
</dbReference>
<sequence>MTRPPEPGTILHASAVAWEGRGILLRGRAGGGKSSLAFQLMALGAQLVADDQTALAASPRGLLAWAPATILGLVEARGVGLLRADPAPPTPIALVVDLDHAAERRLPDRATCDILGIRLPLISGRDNPHIPAIIVQILKGGLAEDR</sequence>
<feature type="domain" description="HPr kinase/phosphorylase C-terminal" evidence="1">
    <location>
        <begin position="9"/>
        <end position="83"/>
    </location>
</feature>
<dbReference type="InterPro" id="IPR027417">
    <property type="entry name" value="P-loop_NTPase"/>
</dbReference>
<dbReference type="GO" id="GO:0006109">
    <property type="term" value="P:regulation of carbohydrate metabolic process"/>
    <property type="evidence" value="ECO:0007669"/>
    <property type="project" value="InterPro"/>
</dbReference>
<dbReference type="Gene3D" id="3.40.50.300">
    <property type="entry name" value="P-loop containing nucleotide triphosphate hydrolases"/>
    <property type="match status" value="1"/>
</dbReference>
<evidence type="ECO:0000313" key="3">
    <source>
        <dbReference type="Proteomes" id="UP000248916"/>
    </source>
</evidence>
<accession>A0A2W7N898</accession>
<keyword evidence="2" id="KW-0808">Transferase</keyword>
<keyword evidence="3" id="KW-1185">Reference proteome</keyword>
<dbReference type="GO" id="GO:0000155">
    <property type="term" value="F:phosphorelay sensor kinase activity"/>
    <property type="evidence" value="ECO:0007669"/>
    <property type="project" value="InterPro"/>
</dbReference>
<proteinExistence type="predicted"/>
<dbReference type="AlphaFoldDB" id="A0A2W7N898"/>
<evidence type="ECO:0000259" key="1">
    <source>
        <dbReference type="Pfam" id="PF07475"/>
    </source>
</evidence>
<dbReference type="RefSeq" id="WP_111537163.1">
    <property type="nucleotide sequence ID" value="NZ_QKZL01000006.1"/>
</dbReference>
<evidence type="ECO:0000313" key="2">
    <source>
        <dbReference type="EMBL" id="PZX16645.1"/>
    </source>
</evidence>
<comment type="caution">
    <text evidence="2">The sequence shown here is derived from an EMBL/GenBank/DDBJ whole genome shotgun (WGS) entry which is preliminary data.</text>
</comment>
<name>A0A2W7N898_9RHOB</name>
<reference evidence="2 3" key="1">
    <citation type="submission" date="2018-06" db="EMBL/GenBank/DDBJ databases">
        <title>Genomic Encyclopedia of Archaeal and Bacterial Type Strains, Phase II (KMG-II): from individual species to whole genera.</title>
        <authorList>
            <person name="Goeker M."/>
        </authorList>
    </citation>
    <scope>NUCLEOTIDE SEQUENCE [LARGE SCALE GENOMIC DNA]</scope>
    <source>
        <strain evidence="2 3">DSM 22009</strain>
    </source>
</reference>
<protein>
    <submittedName>
        <fullName evidence="2">Hpr(Ser) kinase/phosphatase</fullName>
    </submittedName>
</protein>
<dbReference type="OrthoDB" id="8326226at2"/>
<dbReference type="GO" id="GO:0005524">
    <property type="term" value="F:ATP binding"/>
    <property type="evidence" value="ECO:0007669"/>
    <property type="project" value="InterPro"/>
</dbReference>
<keyword evidence="2" id="KW-0418">Kinase</keyword>
<dbReference type="Proteomes" id="UP000248916">
    <property type="component" value="Unassembled WGS sequence"/>
</dbReference>
<organism evidence="2 3">
    <name type="scientific">Palleronia aestuarii</name>
    <dbReference type="NCBI Taxonomy" id="568105"/>
    <lineage>
        <taxon>Bacteria</taxon>
        <taxon>Pseudomonadati</taxon>
        <taxon>Pseudomonadota</taxon>
        <taxon>Alphaproteobacteria</taxon>
        <taxon>Rhodobacterales</taxon>
        <taxon>Roseobacteraceae</taxon>
        <taxon>Palleronia</taxon>
    </lineage>
</organism>
<gene>
    <name evidence="2" type="ORF">LX81_02017</name>
</gene>
<dbReference type="SUPFAM" id="SSF53795">
    <property type="entry name" value="PEP carboxykinase-like"/>
    <property type="match status" value="1"/>
</dbReference>
<dbReference type="EMBL" id="QKZL01000006">
    <property type="protein sequence ID" value="PZX16645.1"/>
    <property type="molecule type" value="Genomic_DNA"/>
</dbReference>